<reference evidence="3 4" key="1">
    <citation type="submission" date="2012-08" db="EMBL/GenBank/DDBJ databases">
        <title>Whole genome shotgun sequence of Kineosphaera limosa NBRC 100340.</title>
        <authorList>
            <person name="Yoshida I."/>
            <person name="Isaki S."/>
            <person name="Hosoyama A."/>
            <person name="Tsuchikane K."/>
            <person name="Katsumata H."/>
            <person name="Ando Y."/>
            <person name="Ohji S."/>
            <person name="Hamada M."/>
            <person name="Tamura T."/>
            <person name="Yamazoe A."/>
            <person name="Yamazaki S."/>
            <person name="Fujita N."/>
        </authorList>
    </citation>
    <scope>NUCLEOTIDE SEQUENCE [LARGE SCALE GENOMIC DNA]</scope>
    <source>
        <strain evidence="3 4">NBRC 100340</strain>
    </source>
</reference>
<keyword evidence="2" id="KW-0732">Signal</keyword>
<protein>
    <recommendedName>
        <fullName evidence="5">Lipoprotein</fullName>
    </recommendedName>
</protein>
<accession>K6WPW4</accession>
<feature type="compositionally biased region" description="Low complexity" evidence="1">
    <location>
        <begin position="160"/>
        <end position="179"/>
    </location>
</feature>
<proteinExistence type="predicted"/>
<evidence type="ECO:0000256" key="1">
    <source>
        <dbReference type="SAM" id="MobiDB-lite"/>
    </source>
</evidence>
<dbReference type="STRING" id="1184609.KILIM_027_00190"/>
<dbReference type="Proteomes" id="UP000008366">
    <property type="component" value="Unassembled WGS sequence"/>
</dbReference>
<evidence type="ECO:0000313" key="3">
    <source>
        <dbReference type="EMBL" id="GAB95836.1"/>
    </source>
</evidence>
<gene>
    <name evidence="3" type="ORF">KILIM_027_00190</name>
</gene>
<evidence type="ECO:0000256" key="2">
    <source>
        <dbReference type="SAM" id="SignalP"/>
    </source>
</evidence>
<keyword evidence="4" id="KW-1185">Reference proteome</keyword>
<feature type="chain" id="PRO_5038878484" description="Lipoprotein" evidence="2">
    <location>
        <begin position="25"/>
        <end position="201"/>
    </location>
</feature>
<comment type="caution">
    <text evidence="3">The sequence shown here is derived from an EMBL/GenBank/DDBJ whole genome shotgun (WGS) entry which is preliminary data.</text>
</comment>
<feature type="signal peptide" evidence="2">
    <location>
        <begin position="1"/>
        <end position="24"/>
    </location>
</feature>
<evidence type="ECO:0000313" key="4">
    <source>
        <dbReference type="Proteomes" id="UP000008366"/>
    </source>
</evidence>
<dbReference type="PROSITE" id="PS51257">
    <property type="entry name" value="PROKAR_LIPOPROTEIN"/>
    <property type="match status" value="1"/>
</dbReference>
<feature type="compositionally biased region" description="Pro residues" evidence="1">
    <location>
        <begin position="180"/>
        <end position="192"/>
    </location>
</feature>
<feature type="region of interest" description="Disordered" evidence="1">
    <location>
        <begin position="160"/>
        <end position="201"/>
    </location>
</feature>
<evidence type="ECO:0008006" key="5">
    <source>
        <dbReference type="Google" id="ProtNLM"/>
    </source>
</evidence>
<dbReference type="eggNOG" id="ENOG5032ZZ6">
    <property type="taxonomic scope" value="Bacteria"/>
</dbReference>
<dbReference type="AlphaFoldDB" id="K6WPW4"/>
<dbReference type="EMBL" id="BAHD01000027">
    <property type="protein sequence ID" value="GAB95836.1"/>
    <property type="molecule type" value="Genomic_DNA"/>
</dbReference>
<organism evidence="3 4">
    <name type="scientific">Kineosphaera limosa NBRC 100340</name>
    <dbReference type="NCBI Taxonomy" id="1184609"/>
    <lineage>
        <taxon>Bacteria</taxon>
        <taxon>Bacillati</taxon>
        <taxon>Actinomycetota</taxon>
        <taxon>Actinomycetes</taxon>
        <taxon>Micrococcales</taxon>
        <taxon>Dermatophilaceae</taxon>
        <taxon>Kineosphaera</taxon>
    </lineage>
</organism>
<name>K6WPW4_9MICO</name>
<sequence>MSAVNRRIPLALVTGSAMVLSLSACQWNSEITSMKQYDPADGVSAQLGNLHLNNLIVISDAEGGQGNVVGLAINGTDAPAQVQVSAVNAGQAGAAGAPLEVAAHSSQQLTEPEGGRATSIPTVQVPPGAMMQLLVQTNLGQTVVDVPVLPPEGYYVGYGPAGGAATSPATPAPGGTATPEPAPTQAPAPEPTQTPAETPTS</sequence>